<dbReference type="CDD" id="cd06849">
    <property type="entry name" value="lipoyl_domain"/>
    <property type="match status" value="1"/>
</dbReference>
<dbReference type="Pfam" id="PF02817">
    <property type="entry name" value="E3_binding"/>
    <property type="match status" value="1"/>
</dbReference>
<evidence type="ECO:0000256" key="3">
    <source>
        <dbReference type="SAM" id="MobiDB-lite"/>
    </source>
</evidence>
<dbReference type="GO" id="GO:0004742">
    <property type="term" value="F:dihydrolipoyllysine-residue acetyltransferase activity"/>
    <property type="evidence" value="ECO:0007669"/>
    <property type="project" value="UniProtKB-EC"/>
</dbReference>
<dbReference type="InterPro" id="IPR036625">
    <property type="entry name" value="E3-bd_dom_sf"/>
</dbReference>
<evidence type="ECO:0000259" key="4">
    <source>
        <dbReference type="PROSITE" id="PS50968"/>
    </source>
</evidence>
<dbReference type="Pfam" id="PF00364">
    <property type="entry name" value="Biotin_lipoyl"/>
    <property type="match status" value="1"/>
</dbReference>
<dbReference type="InterPro" id="IPR000089">
    <property type="entry name" value="Biotin_lipoyl"/>
</dbReference>
<dbReference type="InterPro" id="IPR004167">
    <property type="entry name" value="PSBD"/>
</dbReference>
<dbReference type="FunFam" id="2.40.50.100:FF:000010">
    <property type="entry name" value="Acetyltransferase component of pyruvate dehydrogenase complex"/>
    <property type="match status" value="1"/>
</dbReference>
<organism evidence="6 7">
    <name type="scientific">Crocosphaera watsonii WH 0402</name>
    <dbReference type="NCBI Taxonomy" id="1284629"/>
    <lineage>
        <taxon>Bacteria</taxon>
        <taxon>Bacillati</taxon>
        <taxon>Cyanobacteriota</taxon>
        <taxon>Cyanophyceae</taxon>
        <taxon>Oscillatoriophycideae</taxon>
        <taxon>Chroococcales</taxon>
        <taxon>Aphanothecaceae</taxon>
        <taxon>Crocosphaera</taxon>
    </lineage>
</organism>
<feature type="compositionally biased region" description="Low complexity" evidence="3">
    <location>
        <begin position="84"/>
        <end position="96"/>
    </location>
</feature>
<sequence length="241" mass="25695">MIHDIFMPALSSTMTEGKIVSWTKSPGDKVSKGETVVVVESDKADMDVESFYDGYLATILVEAGQEAPVGDAIALIAETEAEIAQAQQKSPSSPQKSPEPSPPQKEELATATAPVSTATATVTAPPSTNGKSNRIVASPRAKKLAKQLGIALNTVEGSGPYGRIVAEDIEKAAGKTPHSPCYCYSNPCNYSYPQSSSYTYSYPGNRRRNCSPEYVTKGSGTKYDGYPTGSHLPCGLHHHHR</sequence>
<keyword evidence="6" id="KW-0012">Acyltransferase</keyword>
<keyword evidence="6" id="KW-0808">Transferase</keyword>
<dbReference type="InterPro" id="IPR003016">
    <property type="entry name" value="2-oxoA_DH_lipoyl-BS"/>
</dbReference>
<dbReference type="EMBL" id="CAQN01001283">
    <property type="protein sequence ID" value="CCQ70804.1"/>
    <property type="molecule type" value="Genomic_DNA"/>
</dbReference>
<dbReference type="InterPro" id="IPR011053">
    <property type="entry name" value="Single_hybrid_motif"/>
</dbReference>
<dbReference type="Gene3D" id="4.10.320.10">
    <property type="entry name" value="E3-binding domain"/>
    <property type="match status" value="1"/>
</dbReference>
<dbReference type="PANTHER" id="PTHR23151">
    <property type="entry name" value="DIHYDROLIPOAMIDE ACETYL/SUCCINYL-TRANSFERASE-RELATED"/>
    <property type="match status" value="1"/>
</dbReference>
<dbReference type="InterPro" id="IPR045257">
    <property type="entry name" value="E2/Pdx1"/>
</dbReference>
<accession>T2K064</accession>
<dbReference type="GO" id="GO:0045254">
    <property type="term" value="C:pyruvate dehydrogenase complex"/>
    <property type="evidence" value="ECO:0007669"/>
    <property type="project" value="InterPro"/>
</dbReference>
<gene>
    <name evidence="6" type="ORF">CWATWH0402_1655</name>
</gene>
<keyword evidence="6" id="KW-0670">Pyruvate</keyword>
<comment type="caution">
    <text evidence="6">The sequence shown here is derived from an EMBL/GenBank/DDBJ whole genome shotgun (WGS) entry which is preliminary data.</text>
</comment>
<dbReference type="Proteomes" id="UP000018130">
    <property type="component" value="Unassembled WGS sequence"/>
</dbReference>
<dbReference type="SUPFAM" id="SSF51230">
    <property type="entry name" value="Single hybrid motif"/>
    <property type="match status" value="1"/>
</dbReference>
<dbReference type="PANTHER" id="PTHR23151:SF75">
    <property type="entry name" value="DIHYDROLIPOYLLYSINE-RESIDUE ACETYLTRANSFERASE COMPONENT 5 OF PYRUVATE DEHYDROGENASE COMPLEX, CHLOROPLASTIC"/>
    <property type="match status" value="1"/>
</dbReference>
<evidence type="ECO:0000259" key="5">
    <source>
        <dbReference type="PROSITE" id="PS51826"/>
    </source>
</evidence>
<feature type="region of interest" description="Disordered" evidence="3">
    <location>
        <begin position="84"/>
        <end position="137"/>
    </location>
</feature>
<dbReference type="SUPFAM" id="SSF47005">
    <property type="entry name" value="Peripheral subunit-binding domain of 2-oxo acid dehydrogenase complex"/>
    <property type="match status" value="1"/>
</dbReference>
<feature type="domain" description="Peripheral subunit-binding (PSBD)" evidence="5">
    <location>
        <begin position="136"/>
        <end position="173"/>
    </location>
</feature>
<dbReference type="AlphaFoldDB" id="T2K064"/>
<keyword evidence="2" id="KW-0450">Lipoyl</keyword>
<dbReference type="EC" id="2.3.1.12" evidence="6"/>
<reference evidence="6 7" key="1">
    <citation type="submission" date="2013-01" db="EMBL/GenBank/DDBJ databases">
        <authorList>
            <person name="Bench S."/>
        </authorList>
    </citation>
    <scope>NUCLEOTIDE SEQUENCE [LARGE SCALE GENOMIC DNA]</scope>
    <source>
        <strain evidence="6 7">WH 0402</strain>
    </source>
</reference>
<evidence type="ECO:0000256" key="2">
    <source>
        <dbReference type="ARBA" id="ARBA00022823"/>
    </source>
</evidence>
<dbReference type="Gene3D" id="2.40.50.100">
    <property type="match status" value="1"/>
</dbReference>
<comment type="similarity">
    <text evidence="1">Belongs to the 2-oxoacid dehydrogenase family.</text>
</comment>
<feature type="domain" description="Lipoyl-binding" evidence="4">
    <location>
        <begin position="2"/>
        <end position="77"/>
    </location>
</feature>
<dbReference type="GO" id="GO:0006086">
    <property type="term" value="P:pyruvate decarboxylation to acetyl-CoA"/>
    <property type="evidence" value="ECO:0007669"/>
    <property type="project" value="InterPro"/>
</dbReference>
<dbReference type="PROSITE" id="PS51826">
    <property type="entry name" value="PSBD"/>
    <property type="match status" value="1"/>
</dbReference>
<name>T2K064_CROWT</name>
<proteinExistence type="inferred from homology"/>
<feature type="compositionally biased region" description="Low complexity" evidence="3">
    <location>
        <begin position="109"/>
        <end position="128"/>
    </location>
</feature>
<reference evidence="6 7" key="2">
    <citation type="submission" date="2013-09" db="EMBL/GenBank/DDBJ databases">
        <title>Whole genome comparison of six Crocosphaera watsonii strains with differing phenotypes.</title>
        <authorList>
            <person name="Bench S.R."/>
            <person name="Heller P."/>
            <person name="Frank I."/>
            <person name="Arciniega M."/>
            <person name="Shilova I.N."/>
            <person name="Zehr J.P."/>
        </authorList>
    </citation>
    <scope>NUCLEOTIDE SEQUENCE [LARGE SCALE GENOMIC DNA]</scope>
    <source>
        <strain evidence="6 7">WH 0402</strain>
    </source>
</reference>
<dbReference type="PROSITE" id="PS50968">
    <property type="entry name" value="BIOTINYL_LIPOYL"/>
    <property type="match status" value="1"/>
</dbReference>
<dbReference type="PROSITE" id="PS00189">
    <property type="entry name" value="LIPOYL"/>
    <property type="match status" value="1"/>
</dbReference>
<protein>
    <submittedName>
        <fullName evidence="6">Dihydrolipoamide acetyltransferase component of pyruvate dehydrogenase complex</fullName>
        <ecNumber evidence="6">2.3.1.12</ecNumber>
    </submittedName>
</protein>
<evidence type="ECO:0000256" key="1">
    <source>
        <dbReference type="ARBA" id="ARBA00007317"/>
    </source>
</evidence>
<evidence type="ECO:0000313" key="7">
    <source>
        <dbReference type="Proteomes" id="UP000018130"/>
    </source>
</evidence>
<evidence type="ECO:0000313" key="6">
    <source>
        <dbReference type="EMBL" id="CCQ70804.1"/>
    </source>
</evidence>